<dbReference type="RefSeq" id="XP_007413323.1">
    <property type="nucleotide sequence ID" value="XM_007413261.1"/>
</dbReference>
<dbReference type="eggNOG" id="KOG2169">
    <property type="taxonomic scope" value="Eukaryota"/>
</dbReference>
<evidence type="ECO:0000313" key="13">
    <source>
        <dbReference type="Proteomes" id="UP000001072"/>
    </source>
</evidence>
<evidence type="ECO:0000256" key="9">
    <source>
        <dbReference type="SAM" id="MobiDB-lite"/>
    </source>
</evidence>
<evidence type="ECO:0000256" key="2">
    <source>
        <dbReference type="ARBA" id="ARBA00005383"/>
    </source>
</evidence>
<dbReference type="Gene3D" id="2.60.120.780">
    <property type="entry name" value="PINIT domain"/>
    <property type="match status" value="1"/>
</dbReference>
<organism evidence="13">
    <name type="scientific">Melampsora larici-populina (strain 98AG31 / pathotype 3-4-7)</name>
    <name type="common">Poplar leaf rust fungus</name>
    <dbReference type="NCBI Taxonomy" id="747676"/>
    <lineage>
        <taxon>Eukaryota</taxon>
        <taxon>Fungi</taxon>
        <taxon>Dikarya</taxon>
        <taxon>Basidiomycota</taxon>
        <taxon>Pucciniomycotina</taxon>
        <taxon>Pucciniomycetes</taxon>
        <taxon>Pucciniales</taxon>
        <taxon>Melampsoraceae</taxon>
        <taxon>Melampsora</taxon>
    </lineage>
</organism>
<evidence type="ECO:0000256" key="5">
    <source>
        <dbReference type="ARBA" id="ARBA00022771"/>
    </source>
</evidence>
<evidence type="ECO:0000256" key="4">
    <source>
        <dbReference type="ARBA" id="ARBA00022723"/>
    </source>
</evidence>
<feature type="compositionally biased region" description="Pro residues" evidence="9">
    <location>
        <begin position="88"/>
        <end position="100"/>
    </location>
</feature>
<feature type="compositionally biased region" description="Low complexity" evidence="9">
    <location>
        <begin position="134"/>
        <end position="155"/>
    </location>
</feature>
<dbReference type="Proteomes" id="UP000001072">
    <property type="component" value="Unassembled WGS sequence"/>
</dbReference>
<comment type="pathway">
    <text evidence="1">Protein modification; protein sumoylation.</text>
</comment>
<dbReference type="AlphaFoldDB" id="F4RVT2"/>
<accession>F4RVT2</accession>
<dbReference type="KEGG" id="mlr:MELLADRAFT_90133"/>
<feature type="compositionally biased region" description="Low complexity" evidence="9">
    <location>
        <begin position="488"/>
        <end position="498"/>
    </location>
</feature>
<dbReference type="OrthoDB" id="28127at2759"/>
<evidence type="ECO:0000259" key="11">
    <source>
        <dbReference type="PROSITE" id="PS51466"/>
    </source>
</evidence>
<dbReference type="GO" id="GO:0008270">
    <property type="term" value="F:zinc ion binding"/>
    <property type="evidence" value="ECO:0007669"/>
    <property type="project" value="UniProtKB-KW"/>
</dbReference>
<dbReference type="Pfam" id="PF14324">
    <property type="entry name" value="PINIT"/>
    <property type="match status" value="1"/>
</dbReference>
<proteinExistence type="inferred from homology"/>
<feature type="domain" description="SP-RING-type" evidence="10">
    <location>
        <begin position="378"/>
        <end position="463"/>
    </location>
</feature>
<feature type="domain" description="PINIT" evidence="11">
    <location>
        <begin position="176"/>
        <end position="349"/>
    </location>
</feature>
<evidence type="ECO:0000256" key="8">
    <source>
        <dbReference type="PROSITE-ProRule" id="PRU00452"/>
    </source>
</evidence>
<dbReference type="STRING" id="747676.F4RVT2"/>
<dbReference type="PANTHER" id="PTHR10782:SF4">
    <property type="entry name" value="TONALLI, ISOFORM E"/>
    <property type="match status" value="1"/>
</dbReference>
<feature type="compositionally biased region" description="Low complexity" evidence="9">
    <location>
        <begin position="101"/>
        <end position="116"/>
    </location>
</feature>
<keyword evidence="7" id="KW-0862">Zinc</keyword>
<comment type="similarity">
    <text evidence="2">Belongs to the PIAS family.</text>
</comment>
<evidence type="ECO:0000313" key="12">
    <source>
        <dbReference type="EMBL" id="EGG03529.1"/>
    </source>
</evidence>
<dbReference type="Pfam" id="PF02891">
    <property type="entry name" value="zf-MIZ"/>
    <property type="match status" value="1"/>
</dbReference>
<dbReference type="InParanoid" id="F4RVT2"/>
<keyword evidence="6" id="KW-0833">Ubl conjugation pathway</keyword>
<dbReference type="FunCoup" id="F4RVT2">
    <property type="interactions" value="229"/>
</dbReference>
<dbReference type="UniPathway" id="UPA00886"/>
<reference evidence="13" key="1">
    <citation type="journal article" date="2011" name="Proc. Natl. Acad. Sci. U.S.A.">
        <title>Obligate biotrophy features unraveled by the genomic analysis of rust fungi.</title>
        <authorList>
            <person name="Duplessis S."/>
            <person name="Cuomo C.A."/>
            <person name="Lin Y.-C."/>
            <person name="Aerts A."/>
            <person name="Tisserant E."/>
            <person name="Veneault-Fourrey C."/>
            <person name="Joly D.L."/>
            <person name="Hacquard S."/>
            <person name="Amselem J."/>
            <person name="Cantarel B.L."/>
            <person name="Chiu R."/>
            <person name="Coutinho P.M."/>
            <person name="Feau N."/>
            <person name="Field M."/>
            <person name="Frey P."/>
            <person name="Gelhaye E."/>
            <person name="Goldberg J."/>
            <person name="Grabherr M.G."/>
            <person name="Kodira C.D."/>
            <person name="Kohler A."/>
            <person name="Kuees U."/>
            <person name="Lindquist E.A."/>
            <person name="Lucas S.M."/>
            <person name="Mago R."/>
            <person name="Mauceli E."/>
            <person name="Morin E."/>
            <person name="Murat C."/>
            <person name="Pangilinan J.L."/>
            <person name="Park R."/>
            <person name="Pearson M."/>
            <person name="Quesneville H."/>
            <person name="Rouhier N."/>
            <person name="Sakthikumar S."/>
            <person name="Salamov A.A."/>
            <person name="Schmutz J."/>
            <person name="Selles B."/>
            <person name="Shapiro H."/>
            <person name="Tanguay P."/>
            <person name="Tuskan G.A."/>
            <person name="Henrissat B."/>
            <person name="Van de Peer Y."/>
            <person name="Rouze P."/>
            <person name="Ellis J.G."/>
            <person name="Dodds P.N."/>
            <person name="Schein J.E."/>
            <person name="Zhong S."/>
            <person name="Hamelin R.C."/>
            <person name="Grigoriev I.V."/>
            <person name="Szabo L.J."/>
            <person name="Martin F."/>
        </authorList>
    </citation>
    <scope>NUCLEOTIDE SEQUENCE [LARGE SCALE GENOMIC DNA]</scope>
    <source>
        <strain evidence="13">98AG31 / pathotype 3-4-7</strain>
    </source>
</reference>
<evidence type="ECO:0008006" key="14">
    <source>
        <dbReference type="Google" id="ProtNLM"/>
    </source>
</evidence>
<keyword evidence="4" id="KW-0479">Metal-binding</keyword>
<dbReference type="InterPro" id="IPR038654">
    <property type="entry name" value="PINIT_sf"/>
</dbReference>
<sequence length="556" mass="61431">MSEPFADFSKLKLHLPSLRVDDLKDILRGINRSIPGAYTRLTGRKDDLVMRIEDQLLDAIQTSSKERYNTIRSLIFPRQAASAVPTPHNRPPNIPRPAPIPSTSSNHHYSTHSPNPMANRAPAPVTDYGSTSMSSRNAFPNPPSSASSSAGFKRSLPPAPHHPSFGTNPLGSTGRAHLPVTSQPKSFPLPFESSPFYRFDSAASGIAICHTAQNDRKSISITLTISQDQRSKLSQSQANSSNPQYRLRLFCTSEKHFNHPQYNAPHAPILPPAPIEFPTTCELKCNSITIPANVRGLKNQPGTAPPPDLGSTGNGSVINIKEYGTNRIDVIYTNTDRKYYVIVYLVEHFSIPLLIKNLKASKQQTKEEVLAKILAGSGDDDVFTSSSVVALVDPLVLSRIRLPIRSLQCTHLQCFDAEFFYSMMEQTPTWMCPVCNTKLNPQQLAVDGYMQSILQIMPSSMDSVIIEADGTWHDENYKYGTSAKVGVKKPSSSSTSTPIEKNQNGNEKSKVNNKRDVMVLEIDDDDEDDARSSRKRVKSNQSHQDSVCIDLTLDDD</sequence>
<dbReference type="InterPro" id="IPR013083">
    <property type="entry name" value="Znf_RING/FYVE/PHD"/>
</dbReference>
<protein>
    <recommendedName>
        <fullName evidence="14">SP-RING-type domain-containing protein</fullName>
    </recommendedName>
</protein>
<keyword evidence="5 8" id="KW-0863">Zinc-finger</keyword>
<dbReference type="PROSITE" id="PS51044">
    <property type="entry name" value="ZF_SP_RING"/>
    <property type="match status" value="1"/>
</dbReference>
<feature type="region of interest" description="Disordered" evidence="9">
    <location>
        <begin position="80"/>
        <end position="184"/>
    </location>
</feature>
<evidence type="ECO:0000256" key="1">
    <source>
        <dbReference type="ARBA" id="ARBA00004718"/>
    </source>
</evidence>
<dbReference type="InterPro" id="IPR004181">
    <property type="entry name" value="Znf_MIZ"/>
</dbReference>
<evidence type="ECO:0000259" key="10">
    <source>
        <dbReference type="PROSITE" id="PS51044"/>
    </source>
</evidence>
<dbReference type="HOGENOM" id="CLU_020537_0_1_1"/>
<dbReference type="InterPro" id="IPR023321">
    <property type="entry name" value="PINIT"/>
</dbReference>
<keyword evidence="3" id="KW-0808">Transferase</keyword>
<keyword evidence="13" id="KW-1185">Reference proteome</keyword>
<evidence type="ECO:0000256" key="7">
    <source>
        <dbReference type="ARBA" id="ARBA00022833"/>
    </source>
</evidence>
<evidence type="ECO:0000256" key="3">
    <source>
        <dbReference type="ARBA" id="ARBA00022679"/>
    </source>
</evidence>
<evidence type="ECO:0000256" key="6">
    <source>
        <dbReference type="ARBA" id="ARBA00022786"/>
    </source>
</evidence>
<dbReference type="Gene3D" id="3.30.40.10">
    <property type="entry name" value="Zinc/RING finger domain, C3HC4 (zinc finger)"/>
    <property type="match status" value="1"/>
</dbReference>
<feature type="region of interest" description="Disordered" evidence="9">
    <location>
        <begin position="484"/>
        <end position="556"/>
    </location>
</feature>
<dbReference type="VEuPathDB" id="FungiDB:MELLADRAFT_90133"/>
<dbReference type="GO" id="GO:0000785">
    <property type="term" value="C:chromatin"/>
    <property type="evidence" value="ECO:0007669"/>
    <property type="project" value="TreeGrafter"/>
</dbReference>
<name>F4RVT2_MELLP</name>
<dbReference type="PANTHER" id="PTHR10782">
    <property type="entry name" value="ZINC FINGER MIZ DOMAIN-CONTAINING PROTEIN"/>
    <property type="match status" value="1"/>
</dbReference>
<dbReference type="GeneID" id="18935462"/>
<dbReference type="EMBL" id="GL883124">
    <property type="protein sequence ID" value="EGG03529.1"/>
    <property type="molecule type" value="Genomic_DNA"/>
</dbReference>
<dbReference type="GO" id="GO:0061665">
    <property type="term" value="F:SUMO ligase activity"/>
    <property type="evidence" value="ECO:0007669"/>
    <property type="project" value="TreeGrafter"/>
</dbReference>
<dbReference type="PROSITE" id="PS51466">
    <property type="entry name" value="PINIT"/>
    <property type="match status" value="1"/>
</dbReference>
<gene>
    <name evidence="12" type="ORF">MELLADRAFT_90133</name>
</gene>
<dbReference type="GO" id="GO:0016925">
    <property type="term" value="P:protein sumoylation"/>
    <property type="evidence" value="ECO:0007669"/>
    <property type="project" value="UniProtKB-UniPathway"/>
</dbReference>
<feature type="compositionally biased region" description="Basic and acidic residues" evidence="9">
    <location>
        <begin position="507"/>
        <end position="518"/>
    </location>
</feature>